<dbReference type="InterPro" id="IPR039251">
    <property type="entry name" value="OXLD1"/>
</dbReference>
<reference evidence="4" key="1">
    <citation type="submission" date="2025-08" db="UniProtKB">
        <authorList>
            <consortium name="RefSeq"/>
        </authorList>
    </citation>
    <scope>IDENTIFICATION</scope>
</reference>
<dbReference type="GeneID" id="105171092"/>
<feature type="region of interest" description="Disordered" evidence="1">
    <location>
        <begin position="62"/>
        <end position="132"/>
    </location>
</feature>
<feature type="compositionally biased region" description="Polar residues" evidence="1">
    <location>
        <begin position="1"/>
        <end position="11"/>
    </location>
</feature>
<accession>A0A6I9TWB3</accession>
<feature type="compositionally biased region" description="Basic and acidic residues" evidence="1">
    <location>
        <begin position="108"/>
        <end position="119"/>
    </location>
</feature>
<gene>
    <name evidence="4" type="primary">LOC105171092</name>
</gene>
<evidence type="ECO:0000313" key="3">
    <source>
        <dbReference type="Proteomes" id="UP000504604"/>
    </source>
</evidence>
<dbReference type="InParanoid" id="A0A6I9TWB3"/>
<feature type="compositionally biased region" description="Pro residues" evidence="1">
    <location>
        <begin position="15"/>
        <end position="24"/>
    </location>
</feature>
<dbReference type="PANTHER" id="PTHR21193">
    <property type="entry name" value="OXIDOREDUCTASE-LIKE DOMAIN-CONTAINING PROTEIN 1"/>
    <property type="match status" value="1"/>
</dbReference>
<feature type="compositionally biased region" description="Polar residues" evidence="1">
    <location>
        <begin position="96"/>
        <end position="107"/>
    </location>
</feature>
<feature type="compositionally biased region" description="Pro residues" evidence="1">
    <location>
        <begin position="122"/>
        <end position="131"/>
    </location>
</feature>
<dbReference type="Gramene" id="SIN_1015020.t">
    <property type="protein sequence ID" value="SIN_1015020.t.cds1"/>
    <property type="gene ID" value="SIN_1015020"/>
</dbReference>
<evidence type="ECO:0000256" key="1">
    <source>
        <dbReference type="SAM" id="MobiDB-lite"/>
    </source>
</evidence>
<keyword evidence="3" id="KW-1185">Reference proteome</keyword>
<name>A0A6I9TWB3_SESIN</name>
<protein>
    <submittedName>
        <fullName evidence="4">Uncharacterized protein LOC105171092</fullName>
    </submittedName>
</protein>
<feature type="domain" description="Oxidoreductase-like" evidence="2">
    <location>
        <begin position="124"/>
        <end position="158"/>
    </location>
</feature>
<sequence length="163" mass="18737">MTPTLHPQTLHQYPPSLPQPPPTTAPRRRNVQNQAEFSMRLTDLSLRRITAASPFQFRFNHHHHHHHNQRPSSLTDDLTSIYPKSMADESKKTHTQPENAVSTTTTLKVKDEKQKESEKSMPPVPPPPEKPLPGDCCGSGCVRCVWDVYYEELEEYNRLYKAN</sequence>
<dbReference type="AlphaFoldDB" id="A0A6I9TWB3"/>
<dbReference type="KEGG" id="sind:105171092"/>
<proteinExistence type="predicted"/>
<dbReference type="RefSeq" id="XP_011090411.1">
    <property type="nucleotide sequence ID" value="XM_011092109.2"/>
</dbReference>
<evidence type="ECO:0000259" key="2">
    <source>
        <dbReference type="Pfam" id="PF09791"/>
    </source>
</evidence>
<dbReference type="PANTHER" id="PTHR21193:SF3">
    <property type="entry name" value="OXIDOREDUCTASE-LIKE DOMAIN-CONTAINING PROTEIN 1"/>
    <property type="match status" value="1"/>
</dbReference>
<organism evidence="3 4">
    <name type="scientific">Sesamum indicum</name>
    <name type="common">Oriental sesame</name>
    <name type="synonym">Sesamum orientale</name>
    <dbReference type="NCBI Taxonomy" id="4182"/>
    <lineage>
        <taxon>Eukaryota</taxon>
        <taxon>Viridiplantae</taxon>
        <taxon>Streptophyta</taxon>
        <taxon>Embryophyta</taxon>
        <taxon>Tracheophyta</taxon>
        <taxon>Spermatophyta</taxon>
        <taxon>Magnoliopsida</taxon>
        <taxon>eudicotyledons</taxon>
        <taxon>Gunneridae</taxon>
        <taxon>Pentapetalae</taxon>
        <taxon>asterids</taxon>
        <taxon>lamiids</taxon>
        <taxon>Lamiales</taxon>
        <taxon>Pedaliaceae</taxon>
        <taxon>Sesamum</taxon>
    </lineage>
</organism>
<dbReference type="InterPro" id="IPR019180">
    <property type="entry name" value="Oxidoreductase-like_N"/>
</dbReference>
<feature type="region of interest" description="Disordered" evidence="1">
    <location>
        <begin position="1"/>
        <end position="33"/>
    </location>
</feature>
<dbReference type="Proteomes" id="UP000504604">
    <property type="component" value="Linkage group LG9"/>
</dbReference>
<evidence type="ECO:0000313" key="4">
    <source>
        <dbReference type="RefSeq" id="XP_011090411.1"/>
    </source>
</evidence>
<dbReference type="Pfam" id="PF09791">
    <property type="entry name" value="Oxidored-like"/>
    <property type="match status" value="1"/>
</dbReference>
<dbReference type="OrthoDB" id="1856718at2759"/>